<keyword evidence="11" id="KW-1185">Reference proteome</keyword>
<dbReference type="EMBL" id="MUJZ01032113">
    <property type="protein sequence ID" value="OTF77539.1"/>
    <property type="molecule type" value="Genomic_DNA"/>
</dbReference>
<evidence type="ECO:0000256" key="4">
    <source>
        <dbReference type="ARBA" id="ARBA00022692"/>
    </source>
</evidence>
<protein>
    <recommendedName>
        <fullName evidence="9">TLC domain-containing protein</fullName>
    </recommendedName>
</protein>
<dbReference type="InterPro" id="IPR006634">
    <property type="entry name" value="TLC-dom"/>
</dbReference>
<evidence type="ECO:0000256" key="6">
    <source>
        <dbReference type="ARBA" id="ARBA00022989"/>
    </source>
</evidence>
<name>A0A1Y3B9J7_EURMA</name>
<dbReference type="GO" id="GO:0006616">
    <property type="term" value="P:SRP-dependent cotranslational protein targeting to membrane, translocation"/>
    <property type="evidence" value="ECO:0007669"/>
    <property type="project" value="InterPro"/>
</dbReference>
<feature type="non-terminal residue" evidence="10">
    <location>
        <position position="96"/>
    </location>
</feature>
<feature type="non-terminal residue" evidence="10">
    <location>
        <position position="1"/>
    </location>
</feature>
<accession>A0A1Y3B9J7</accession>
<comment type="similarity">
    <text evidence="2">Belongs to the TRAM family.</text>
</comment>
<dbReference type="Proteomes" id="UP000194236">
    <property type="component" value="Unassembled WGS sequence"/>
</dbReference>
<dbReference type="GO" id="GO:0045048">
    <property type="term" value="P:protein insertion into ER membrane"/>
    <property type="evidence" value="ECO:0007669"/>
    <property type="project" value="TreeGrafter"/>
</dbReference>
<keyword evidence="5" id="KW-0653">Protein transport</keyword>
<feature type="transmembrane region" description="Helical" evidence="8">
    <location>
        <begin position="20"/>
        <end position="37"/>
    </location>
</feature>
<evidence type="ECO:0000259" key="9">
    <source>
        <dbReference type="Pfam" id="PF03798"/>
    </source>
</evidence>
<feature type="domain" description="TLC" evidence="9">
    <location>
        <begin position="15"/>
        <end position="91"/>
    </location>
</feature>
<sequence>KINRKLHLSKTKHSKFNESGQLLVFYILSIIWAGEILRREGFLLPLQRLWSDYPQKHIEMPYINKYYFIVQIAYWLHAFPELYFQKVKRDELIHRA</sequence>
<evidence type="ECO:0000313" key="11">
    <source>
        <dbReference type="Proteomes" id="UP000194236"/>
    </source>
</evidence>
<dbReference type="PANTHER" id="PTHR12371">
    <property type="entry name" value="TRANSLOCATION ASSOCIATED MEMBRANE PROTEIN"/>
    <property type="match status" value="1"/>
</dbReference>
<evidence type="ECO:0000256" key="2">
    <source>
        <dbReference type="ARBA" id="ARBA00005999"/>
    </source>
</evidence>
<comment type="caution">
    <text evidence="10">The sequence shown here is derived from an EMBL/GenBank/DDBJ whole genome shotgun (WGS) entry which is preliminary data.</text>
</comment>
<dbReference type="OrthoDB" id="3053196at2759"/>
<organism evidence="10 11">
    <name type="scientific">Euroglyphus maynei</name>
    <name type="common">Mayne's house dust mite</name>
    <dbReference type="NCBI Taxonomy" id="6958"/>
    <lineage>
        <taxon>Eukaryota</taxon>
        <taxon>Metazoa</taxon>
        <taxon>Ecdysozoa</taxon>
        <taxon>Arthropoda</taxon>
        <taxon>Chelicerata</taxon>
        <taxon>Arachnida</taxon>
        <taxon>Acari</taxon>
        <taxon>Acariformes</taxon>
        <taxon>Sarcoptiformes</taxon>
        <taxon>Astigmata</taxon>
        <taxon>Psoroptidia</taxon>
        <taxon>Analgoidea</taxon>
        <taxon>Pyroglyphidae</taxon>
        <taxon>Pyroglyphinae</taxon>
        <taxon>Euroglyphus</taxon>
    </lineage>
</organism>
<comment type="subcellular location">
    <subcellularLocation>
        <location evidence="1">Membrane</location>
        <topology evidence="1">Multi-pass membrane protein</topology>
    </subcellularLocation>
</comment>
<gene>
    <name evidence="10" type="ORF">BLA29_014303</name>
</gene>
<reference evidence="10 11" key="1">
    <citation type="submission" date="2017-03" db="EMBL/GenBank/DDBJ databases">
        <title>Genome Survey of Euroglyphus maynei.</title>
        <authorList>
            <person name="Arlian L.G."/>
            <person name="Morgan M.S."/>
            <person name="Rider S.D."/>
        </authorList>
    </citation>
    <scope>NUCLEOTIDE SEQUENCE [LARGE SCALE GENOMIC DNA]</scope>
    <source>
        <strain evidence="10">Arlian Lab</strain>
        <tissue evidence="10">Whole body</tissue>
    </source>
</reference>
<keyword evidence="4 8" id="KW-0812">Transmembrane</keyword>
<keyword evidence="6 8" id="KW-1133">Transmembrane helix</keyword>
<keyword evidence="7 8" id="KW-0472">Membrane</keyword>
<evidence type="ECO:0000256" key="1">
    <source>
        <dbReference type="ARBA" id="ARBA00004141"/>
    </source>
</evidence>
<dbReference type="InterPro" id="IPR016447">
    <property type="entry name" value="Translocation_assoc_membrane"/>
</dbReference>
<dbReference type="Pfam" id="PF03798">
    <property type="entry name" value="TRAM_LAG1_CLN8"/>
    <property type="match status" value="1"/>
</dbReference>
<evidence type="ECO:0000256" key="3">
    <source>
        <dbReference type="ARBA" id="ARBA00022448"/>
    </source>
</evidence>
<evidence type="ECO:0000313" key="10">
    <source>
        <dbReference type="EMBL" id="OTF77539.1"/>
    </source>
</evidence>
<proteinExistence type="inferred from homology"/>
<dbReference type="AlphaFoldDB" id="A0A1Y3B9J7"/>
<dbReference type="GO" id="GO:0005789">
    <property type="term" value="C:endoplasmic reticulum membrane"/>
    <property type="evidence" value="ECO:0007669"/>
    <property type="project" value="TreeGrafter"/>
</dbReference>
<keyword evidence="3" id="KW-0813">Transport</keyword>
<evidence type="ECO:0000256" key="5">
    <source>
        <dbReference type="ARBA" id="ARBA00022927"/>
    </source>
</evidence>
<evidence type="ECO:0000256" key="7">
    <source>
        <dbReference type="ARBA" id="ARBA00023136"/>
    </source>
</evidence>
<evidence type="ECO:0000256" key="8">
    <source>
        <dbReference type="SAM" id="Phobius"/>
    </source>
</evidence>
<dbReference type="PANTHER" id="PTHR12371:SF11">
    <property type="entry name" value="TRANSLOCATING CHAIN-ASSOCIATED MEMBRANE PROTEIN"/>
    <property type="match status" value="1"/>
</dbReference>